<keyword evidence="3" id="KW-1185">Reference proteome</keyword>
<evidence type="ECO:0000256" key="1">
    <source>
        <dbReference type="SAM" id="MobiDB-lite"/>
    </source>
</evidence>
<organism evidence="2 3">
    <name type="scientific">Dendrobium catenatum</name>
    <dbReference type="NCBI Taxonomy" id="906689"/>
    <lineage>
        <taxon>Eukaryota</taxon>
        <taxon>Viridiplantae</taxon>
        <taxon>Streptophyta</taxon>
        <taxon>Embryophyta</taxon>
        <taxon>Tracheophyta</taxon>
        <taxon>Spermatophyta</taxon>
        <taxon>Magnoliopsida</taxon>
        <taxon>Liliopsida</taxon>
        <taxon>Asparagales</taxon>
        <taxon>Orchidaceae</taxon>
        <taxon>Epidendroideae</taxon>
        <taxon>Malaxideae</taxon>
        <taxon>Dendrobiinae</taxon>
        <taxon>Dendrobium</taxon>
    </lineage>
</organism>
<dbReference type="SUPFAM" id="SSF56399">
    <property type="entry name" value="ADP-ribosylation"/>
    <property type="match status" value="1"/>
</dbReference>
<feature type="region of interest" description="Disordered" evidence="1">
    <location>
        <begin position="59"/>
        <end position="113"/>
    </location>
</feature>
<accession>A0A2I0W2G6</accession>
<reference evidence="2 3" key="2">
    <citation type="journal article" date="2017" name="Nature">
        <title>The Apostasia genome and the evolution of orchids.</title>
        <authorList>
            <person name="Zhang G.Q."/>
            <person name="Liu K.W."/>
            <person name="Li Z."/>
            <person name="Lohaus R."/>
            <person name="Hsiao Y.Y."/>
            <person name="Niu S.C."/>
            <person name="Wang J.Y."/>
            <person name="Lin Y.C."/>
            <person name="Xu Q."/>
            <person name="Chen L.J."/>
            <person name="Yoshida K."/>
            <person name="Fujiwara S."/>
            <person name="Wang Z.W."/>
            <person name="Zhang Y.Q."/>
            <person name="Mitsuda N."/>
            <person name="Wang M."/>
            <person name="Liu G.H."/>
            <person name="Pecoraro L."/>
            <person name="Huang H.X."/>
            <person name="Xiao X.J."/>
            <person name="Lin M."/>
            <person name="Wu X.Y."/>
            <person name="Wu W.L."/>
            <person name="Chen Y.Y."/>
            <person name="Chang S.B."/>
            <person name="Sakamoto S."/>
            <person name="Ohme-Takagi M."/>
            <person name="Yagi M."/>
            <person name="Zeng S.J."/>
            <person name="Shen C.Y."/>
            <person name="Yeh C.M."/>
            <person name="Luo Y.B."/>
            <person name="Tsai W.C."/>
            <person name="Van de Peer Y."/>
            <person name="Liu Z.J."/>
        </authorList>
    </citation>
    <scope>NUCLEOTIDE SEQUENCE [LARGE SCALE GENOMIC DNA]</scope>
    <source>
        <tissue evidence="2">The whole plant</tissue>
    </source>
</reference>
<protein>
    <submittedName>
        <fullName evidence="2">Uncharacterized protein</fullName>
    </submittedName>
</protein>
<feature type="compositionally biased region" description="Polar residues" evidence="1">
    <location>
        <begin position="59"/>
        <end position="82"/>
    </location>
</feature>
<reference evidence="2 3" key="1">
    <citation type="journal article" date="2016" name="Sci. Rep.">
        <title>The Dendrobium catenatum Lindl. genome sequence provides insights into polysaccharide synthase, floral development and adaptive evolution.</title>
        <authorList>
            <person name="Zhang G.Q."/>
            <person name="Xu Q."/>
            <person name="Bian C."/>
            <person name="Tsai W.C."/>
            <person name="Yeh C.M."/>
            <person name="Liu K.W."/>
            <person name="Yoshida K."/>
            <person name="Zhang L.S."/>
            <person name="Chang S.B."/>
            <person name="Chen F."/>
            <person name="Shi Y."/>
            <person name="Su Y.Y."/>
            <person name="Zhang Y.Q."/>
            <person name="Chen L.J."/>
            <person name="Yin Y."/>
            <person name="Lin M."/>
            <person name="Huang H."/>
            <person name="Deng H."/>
            <person name="Wang Z.W."/>
            <person name="Zhu S.L."/>
            <person name="Zhao X."/>
            <person name="Deng C."/>
            <person name="Niu S.C."/>
            <person name="Huang J."/>
            <person name="Wang M."/>
            <person name="Liu G.H."/>
            <person name="Yang H.J."/>
            <person name="Xiao X.J."/>
            <person name="Hsiao Y.Y."/>
            <person name="Wu W.L."/>
            <person name="Chen Y.Y."/>
            <person name="Mitsuda N."/>
            <person name="Ohme-Takagi M."/>
            <person name="Luo Y.B."/>
            <person name="Van de Peer Y."/>
            <person name="Liu Z.J."/>
        </authorList>
    </citation>
    <scope>NUCLEOTIDE SEQUENCE [LARGE SCALE GENOMIC DNA]</scope>
    <source>
        <tissue evidence="2">The whole plant</tissue>
    </source>
</reference>
<name>A0A2I0W2G6_9ASPA</name>
<gene>
    <name evidence="2" type="ORF">MA16_Dca017143</name>
</gene>
<evidence type="ECO:0000313" key="3">
    <source>
        <dbReference type="Proteomes" id="UP000233837"/>
    </source>
</evidence>
<sequence>MPFRWLKPLYCKSNALDDIVQLPKKRQPSSSSRNPSLSCHSSSQALLDVFFLLPKTPHFSTQKPQHTRSQTNTSIPNPNLSPKQIPKSHHNSPPFPPRPPPSPPPPLPTLSKLPATHSSRRIIEIIFRSSWSLPFPFHIDMLFRIRHTPLAIAAFEARRTAVLRLDSNDPRCAADGNEMLRFHATAADGGLARCKVGKMEGVRTFAGSGGAHECCGGGSRRRGMMVCRVIVGRVGDPEEMGSGVDSVRLGEEELLVFDARAVLPCFLIIYKV</sequence>
<evidence type="ECO:0000313" key="2">
    <source>
        <dbReference type="EMBL" id="PKU69853.1"/>
    </source>
</evidence>
<dbReference type="OrthoDB" id="9514740at2759"/>
<dbReference type="Proteomes" id="UP000233837">
    <property type="component" value="Unassembled WGS sequence"/>
</dbReference>
<dbReference type="Gene3D" id="3.90.228.10">
    <property type="match status" value="1"/>
</dbReference>
<feature type="compositionally biased region" description="Pro residues" evidence="1">
    <location>
        <begin position="93"/>
        <end position="108"/>
    </location>
</feature>
<dbReference type="PANTHER" id="PTHR31681:SF47">
    <property type="entry name" value="SULFATED SURFACE-LIKE GLYCOPROTEIN"/>
    <property type="match status" value="1"/>
</dbReference>
<dbReference type="AlphaFoldDB" id="A0A2I0W2G6"/>
<proteinExistence type="predicted"/>
<dbReference type="EMBL" id="KZ502986">
    <property type="protein sequence ID" value="PKU69853.1"/>
    <property type="molecule type" value="Genomic_DNA"/>
</dbReference>
<dbReference type="PANTHER" id="PTHR31681">
    <property type="entry name" value="C2H2-LIKE ZINC FINGER PROTEIN"/>
    <property type="match status" value="1"/>
</dbReference>